<comment type="caution">
    <text evidence="2">The sequence shown here is derived from an EMBL/GenBank/DDBJ whole genome shotgun (WGS) entry which is preliminary data.</text>
</comment>
<evidence type="ECO:0000259" key="1">
    <source>
        <dbReference type="Pfam" id="PF13229"/>
    </source>
</evidence>
<evidence type="ECO:0000313" key="2">
    <source>
        <dbReference type="EMBL" id="MCQ6956540.1"/>
    </source>
</evidence>
<dbReference type="InterPro" id="IPR011050">
    <property type="entry name" value="Pectin_lyase_fold/virulence"/>
</dbReference>
<name>A0ABT1SWF6_9SPHI</name>
<sequence>MIFIFKTGGLLFNIAIQLFCTFNVPNNYIEQAPVDNVYEVINSLPKNYVRDGSVDYTSALQAAIYEHKNLLFPSFPLLVNDNGLLIGSNKTLTFLPGSEIRLKGSDKKRYNIIKMERAVNVIINGLFIKGDRYTHKDTRGEWGMGLGIYSCSNITLNNIKIVDCWGDGIYLGNAGGNGPPNYNVLIKEPEISNCRRDGVSIITARRLTIISPHVTGTNGTLPMCGINFEPNNPFDELQQINVIDPSTEDNVGSGISIGIKNLYGMSSKNIDIAIIRHKDKGSGIALKIHNYLSRRKLAETVTGSITVTNPVWAKNSNCAMRAILYDPNLKLFISTPRVTDLRGNSLTRSAIFDRLTAGPNVNKEAQISVRF</sequence>
<keyword evidence="3" id="KW-1185">Reference proteome</keyword>
<dbReference type="SUPFAM" id="SSF51126">
    <property type="entry name" value="Pectin lyase-like"/>
    <property type="match status" value="1"/>
</dbReference>
<dbReference type="Pfam" id="PF13229">
    <property type="entry name" value="Beta_helix"/>
    <property type="match status" value="1"/>
</dbReference>
<evidence type="ECO:0000313" key="3">
    <source>
        <dbReference type="Proteomes" id="UP001204376"/>
    </source>
</evidence>
<dbReference type="InterPro" id="IPR039448">
    <property type="entry name" value="Beta_helix"/>
</dbReference>
<dbReference type="SMART" id="SM00710">
    <property type="entry name" value="PbH1"/>
    <property type="match status" value="2"/>
</dbReference>
<dbReference type="Gene3D" id="2.160.20.10">
    <property type="entry name" value="Single-stranded right-handed beta-helix, Pectin lyase-like"/>
    <property type="match status" value="1"/>
</dbReference>
<feature type="domain" description="Right handed beta helix" evidence="1">
    <location>
        <begin position="108"/>
        <end position="218"/>
    </location>
</feature>
<dbReference type="Proteomes" id="UP001204376">
    <property type="component" value="Unassembled WGS sequence"/>
</dbReference>
<organism evidence="2 3">
    <name type="scientific">Mucilaginibacter aquariorum</name>
    <dbReference type="NCBI Taxonomy" id="2967225"/>
    <lineage>
        <taxon>Bacteria</taxon>
        <taxon>Pseudomonadati</taxon>
        <taxon>Bacteroidota</taxon>
        <taxon>Sphingobacteriia</taxon>
        <taxon>Sphingobacteriales</taxon>
        <taxon>Sphingobacteriaceae</taxon>
        <taxon>Mucilaginibacter</taxon>
    </lineage>
</organism>
<accession>A0ABT1SWF6</accession>
<proteinExistence type="predicted"/>
<dbReference type="EMBL" id="JANHOH010000001">
    <property type="protein sequence ID" value="MCQ6956540.1"/>
    <property type="molecule type" value="Genomic_DNA"/>
</dbReference>
<dbReference type="InterPro" id="IPR012334">
    <property type="entry name" value="Pectin_lyas_fold"/>
</dbReference>
<gene>
    <name evidence="2" type="ORF">NPE20_01160</name>
</gene>
<protein>
    <submittedName>
        <fullName evidence="2">Right-handed parallel beta-helix repeat-containing protein</fullName>
    </submittedName>
</protein>
<dbReference type="InterPro" id="IPR006626">
    <property type="entry name" value="PbH1"/>
</dbReference>
<reference evidence="2 3" key="1">
    <citation type="submission" date="2022-07" db="EMBL/GenBank/DDBJ databases">
        <title>Mucilaginibacter sp. JC4.</title>
        <authorList>
            <person name="Le V."/>
            <person name="Ko S.-R."/>
            <person name="Ahn C.-Y."/>
            <person name="Oh H.-M."/>
        </authorList>
    </citation>
    <scope>NUCLEOTIDE SEQUENCE [LARGE SCALE GENOMIC DNA]</scope>
    <source>
        <strain evidence="2 3">JC4</strain>
    </source>
</reference>
<dbReference type="RefSeq" id="WP_256536756.1">
    <property type="nucleotide sequence ID" value="NZ_JANHOH010000001.1"/>
</dbReference>